<dbReference type="AlphaFoldDB" id="A0A2M8EP10"/>
<comment type="caution">
    <text evidence="3">The sequence shown here is derived from an EMBL/GenBank/DDBJ whole genome shotgun (WGS) entry which is preliminary data.</text>
</comment>
<protein>
    <recommendedName>
        <fullName evidence="5">POTRA domain-containing protein</fullName>
    </recommendedName>
</protein>
<name>A0A2M8EP10_9BACT</name>
<dbReference type="Proteomes" id="UP000230251">
    <property type="component" value="Unassembled WGS sequence"/>
</dbReference>
<gene>
    <name evidence="3" type="ORF">CO057_02360</name>
</gene>
<feature type="region of interest" description="Disordered" evidence="1">
    <location>
        <begin position="1"/>
        <end position="23"/>
    </location>
</feature>
<evidence type="ECO:0000313" key="4">
    <source>
        <dbReference type="Proteomes" id="UP000230251"/>
    </source>
</evidence>
<evidence type="ECO:0000256" key="2">
    <source>
        <dbReference type="SAM" id="Phobius"/>
    </source>
</evidence>
<sequence>MKRRNFLKSQHKNSHKKADRFKNPYFEKKTNRGTLLKKILVSLMSLAFTIGIIYLVLTLSIFKIKKIEVTGLITIQPAQIENATWEFLSGKRANILPQSHIWLTNDNKLKERLESQFQLKNVEITRYGRTLAINASERISRGIWVTNDKLYFIDSEGLIVRELTLDEMLDVQERVYSGIESTNFIQSDVFLIFDEKREEININDQVLAPDVVNNLADLKEKITTLDIEPADYLIEKRMTSWLTLEIKHGFNIYINGAGDPEDQVRNLGVILDEYQGQLADVEYIDLRFDNRVYIK</sequence>
<keyword evidence="2" id="KW-0812">Transmembrane</keyword>
<feature type="compositionally biased region" description="Basic residues" evidence="1">
    <location>
        <begin position="1"/>
        <end position="19"/>
    </location>
</feature>
<evidence type="ECO:0000313" key="3">
    <source>
        <dbReference type="EMBL" id="PJC24484.1"/>
    </source>
</evidence>
<keyword evidence="2" id="KW-1133">Transmembrane helix</keyword>
<reference evidence="4" key="1">
    <citation type="submission" date="2017-09" db="EMBL/GenBank/DDBJ databases">
        <title>Depth-based differentiation of microbial function through sediment-hosted aquifers and enrichment of novel symbionts in the deep terrestrial subsurface.</title>
        <authorList>
            <person name="Probst A.J."/>
            <person name="Ladd B."/>
            <person name="Jarett J.K."/>
            <person name="Geller-Mcgrath D.E."/>
            <person name="Sieber C.M.K."/>
            <person name="Emerson J.B."/>
            <person name="Anantharaman K."/>
            <person name="Thomas B.C."/>
            <person name="Malmstrom R."/>
            <person name="Stieglmeier M."/>
            <person name="Klingl A."/>
            <person name="Woyke T."/>
            <person name="Ryan C.M."/>
            <person name="Banfield J.F."/>
        </authorList>
    </citation>
    <scope>NUCLEOTIDE SEQUENCE [LARGE SCALE GENOMIC DNA]</scope>
</reference>
<organism evidence="3 4">
    <name type="scientific">Candidatus Uhrbacteria bacterium CG_4_9_14_0_2_um_filter_41_50</name>
    <dbReference type="NCBI Taxonomy" id="1975031"/>
    <lineage>
        <taxon>Bacteria</taxon>
        <taxon>Candidatus Uhriibacteriota</taxon>
    </lineage>
</organism>
<dbReference type="EMBL" id="PFSI01000036">
    <property type="protein sequence ID" value="PJC24484.1"/>
    <property type="molecule type" value="Genomic_DNA"/>
</dbReference>
<evidence type="ECO:0008006" key="5">
    <source>
        <dbReference type="Google" id="ProtNLM"/>
    </source>
</evidence>
<keyword evidence="2" id="KW-0472">Membrane</keyword>
<proteinExistence type="predicted"/>
<accession>A0A2M8EP10</accession>
<evidence type="ECO:0000256" key="1">
    <source>
        <dbReference type="SAM" id="MobiDB-lite"/>
    </source>
</evidence>
<feature type="transmembrane region" description="Helical" evidence="2">
    <location>
        <begin position="39"/>
        <end position="62"/>
    </location>
</feature>